<protein>
    <submittedName>
        <fullName evidence="1">Uncharacterized protein</fullName>
    </submittedName>
</protein>
<evidence type="ECO:0000313" key="1">
    <source>
        <dbReference type="EMBL" id="PPA93931.1"/>
    </source>
</evidence>
<dbReference type="EMBL" id="PRKQ01000019">
    <property type="protein sequence ID" value="PPA93931.1"/>
    <property type="molecule type" value="Genomic_DNA"/>
</dbReference>
<name>A0AAP8QBU6_BRELA</name>
<dbReference type="Proteomes" id="UP000239759">
    <property type="component" value="Unassembled WGS sequence"/>
</dbReference>
<dbReference type="RefSeq" id="WP_104032499.1">
    <property type="nucleotide sequence ID" value="NZ_JARMDU010000022.1"/>
</dbReference>
<accession>A0AAP8QBU6</accession>
<sequence length="238" mass="27815">MRKLIERLFIENNYTVRPILNDSTILASDTARSNYYLSIFLTEADVQSLVVSSLNEHFDAIKGLDEGYEPQMDKNLSMLICVKRRSLNNDSTLNKQIFDIEEDPYFFKKYVLTYTESQEELILRNVKDTYVMTYLHTILNNEDAFQTHKKFPYHETEYNLVSKLFIKLPILNLTIRNEELPSLNVTINNLLTPDLLQLRNDLLNLNKIEDADGTAEEVTDEDTLRKRLMEYVGVTLND</sequence>
<dbReference type="AlphaFoldDB" id="A0AAP8QBU6"/>
<reference evidence="1 2" key="1">
    <citation type="submission" date="2018-02" db="EMBL/GenBank/DDBJ databases">
        <title>Comparative analysis of genomes of three Brevibacillus laterosporus strains producers of potent antimicrobials isolated from silage.</title>
        <authorList>
            <person name="Kojic M."/>
            <person name="Miljkovic M."/>
            <person name="Studholme D."/>
            <person name="Filipic B."/>
        </authorList>
    </citation>
    <scope>NUCLEOTIDE SEQUENCE [LARGE SCALE GENOMIC DNA]</scope>
    <source>
        <strain evidence="1 2">BGSP11</strain>
    </source>
</reference>
<dbReference type="Pfam" id="PF20289">
    <property type="entry name" value="MComp1"/>
    <property type="match status" value="1"/>
</dbReference>
<comment type="caution">
    <text evidence="1">The sequence shown here is derived from an EMBL/GenBank/DDBJ whole genome shotgun (WGS) entry which is preliminary data.</text>
</comment>
<organism evidence="1 2">
    <name type="scientific">Brevibacillus laterosporus</name>
    <name type="common">Bacillus laterosporus</name>
    <dbReference type="NCBI Taxonomy" id="1465"/>
    <lineage>
        <taxon>Bacteria</taxon>
        <taxon>Bacillati</taxon>
        <taxon>Bacillota</taxon>
        <taxon>Bacilli</taxon>
        <taxon>Bacillales</taxon>
        <taxon>Paenibacillaceae</taxon>
        <taxon>Brevibacillus</taxon>
    </lineage>
</organism>
<dbReference type="InterPro" id="IPR046905">
    <property type="entry name" value="ABC-3C_MC1"/>
</dbReference>
<evidence type="ECO:0000313" key="2">
    <source>
        <dbReference type="Proteomes" id="UP000239759"/>
    </source>
</evidence>
<proteinExistence type="predicted"/>
<gene>
    <name evidence="1" type="ORF">C4A77_15845</name>
</gene>